<dbReference type="AlphaFoldDB" id="A0A495EV51"/>
<dbReference type="SUPFAM" id="SSF46785">
    <property type="entry name" value="Winged helix' DNA-binding domain"/>
    <property type="match status" value="1"/>
</dbReference>
<dbReference type="Pfam" id="PF00480">
    <property type="entry name" value="ROK"/>
    <property type="match status" value="1"/>
</dbReference>
<evidence type="ECO:0000313" key="2">
    <source>
        <dbReference type="EMBL" id="RKR20662.1"/>
    </source>
</evidence>
<dbReference type="CDD" id="cd23763">
    <property type="entry name" value="ASKHA_ATPase_ROK"/>
    <property type="match status" value="1"/>
</dbReference>
<protein>
    <submittedName>
        <fullName evidence="2">Putative NBD/HSP70 family sugar kinase</fullName>
    </submittedName>
</protein>
<dbReference type="InterPro" id="IPR000600">
    <property type="entry name" value="ROK"/>
</dbReference>
<sequence length="391" mass="40174">MPHAAAATPQLLRRVNAQAVLRHIRGVDVATGSELMALTGLTRASVIAVCEDLISRGWIVEVDQPRTDPDNPRKGRPARRFAFNREAGVVLGLDIGAATTTAAVADLRGTVIGRSSESFRAEDIPAQERISVIDLVCRQALEAAGTGPGRVLAVGAGIAAPVDRDGNVLVTQRFWSLFDVGLRSALKDLHGWTVLLENDANLAALGERWRGSGAGVDDLVVLLAGERLGAGVMESGRLLHGRGGAAGEMGFLDMVEGVGSSDGIAALARRWSAADGGPSAGGPASAPRVFEDAAAGDTAALAILDRMSERMARVIASIASLINPEQVVIGGAVAESAGALLPGITAALPRFTATPPRVTVSPLGDAIVTVGAVRHALDYVEANALDLAPAG</sequence>
<dbReference type="RefSeq" id="WP_120951251.1">
    <property type="nucleotide sequence ID" value="NZ_RBIR01000002.1"/>
</dbReference>
<dbReference type="SUPFAM" id="SSF53067">
    <property type="entry name" value="Actin-like ATPase domain"/>
    <property type="match status" value="1"/>
</dbReference>
<dbReference type="InterPro" id="IPR043129">
    <property type="entry name" value="ATPase_NBD"/>
</dbReference>
<name>A0A495EV51_9MICC</name>
<keyword evidence="2" id="KW-0418">Kinase</keyword>
<dbReference type="Proteomes" id="UP000276055">
    <property type="component" value="Unassembled WGS sequence"/>
</dbReference>
<organism evidence="2 3">
    <name type="scientific">Arthrobacter oryzae</name>
    <dbReference type="NCBI Taxonomy" id="409290"/>
    <lineage>
        <taxon>Bacteria</taxon>
        <taxon>Bacillati</taxon>
        <taxon>Actinomycetota</taxon>
        <taxon>Actinomycetes</taxon>
        <taxon>Micrococcales</taxon>
        <taxon>Micrococcaceae</taxon>
        <taxon>Arthrobacter</taxon>
    </lineage>
</organism>
<dbReference type="PANTHER" id="PTHR18964">
    <property type="entry name" value="ROK (REPRESSOR, ORF, KINASE) FAMILY"/>
    <property type="match status" value="1"/>
</dbReference>
<dbReference type="PANTHER" id="PTHR18964:SF149">
    <property type="entry name" value="BIFUNCTIONAL UDP-N-ACETYLGLUCOSAMINE 2-EPIMERASE_N-ACETYLMANNOSAMINE KINASE"/>
    <property type="match status" value="1"/>
</dbReference>
<keyword evidence="2" id="KW-0808">Transferase</keyword>
<proteinExistence type="inferred from homology"/>
<gene>
    <name evidence="2" type="ORF">C8D78_1301</name>
</gene>
<accession>A0A495EV51</accession>
<dbReference type="GO" id="GO:0016301">
    <property type="term" value="F:kinase activity"/>
    <property type="evidence" value="ECO:0007669"/>
    <property type="project" value="UniProtKB-KW"/>
</dbReference>
<comment type="caution">
    <text evidence="2">The sequence shown here is derived from an EMBL/GenBank/DDBJ whole genome shotgun (WGS) entry which is preliminary data.</text>
</comment>
<comment type="similarity">
    <text evidence="1">Belongs to the ROK (NagC/XylR) family.</text>
</comment>
<evidence type="ECO:0000313" key="3">
    <source>
        <dbReference type="Proteomes" id="UP000276055"/>
    </source>
</evidence>
<evidence type="ECO:0000256" key="1">
    <source>
        <dbReference type="ARBA" id="ARBA00006479"/>
    </source>
</evidence>
<dbReference type="EMBL" id="RBIR01000002">
    <property type="protein sequence ID" value="RKR20662.1"/>
    <property type="molecule type" value="Genomic_DNA"/>
</dbReference>
<dbReference type="InterPro" id="IPR036390">
    <property type="entry name" value="WH_DNA-bd_sf"/>
</dbReference>
<dbReference type="Gene3D" id="1.10.10.10">
    <property type="entry name" value="Winged helix-like DNA-binding domain superfamily/Winged helix DNA-binding domain"/>
    <property type="match status" value="1"/>
</dbReference>
<dbReference type="Gene3D" id="3.30.420.40">
    <property type="match status" value="2"/>
</dbReference>
<dbReference type="OrthoDB" id="37575at2"/>
<reference evidence="2 3" key="1">
    <citation type="submission" date="2018-10" db="EMBL/GenBank/DDBJ databases">
        <title>Genomic Encyclopedia of Type Strains, Phase IV (KMG-IV): sequencing the most valuable type-strain genomes for metagenomic binning, comparative biology and taxonomic classification.</title>
        <authorList>
            <person name="Goeker M."/>
        </authorList>
    </citation>
    <scope>NUCLEOTIDE SEQUENCE [LARGE SCALE GENOMIC DNA]</scope>
    <source>
        <strain evidence="2 3">DSM 25586</strain>
    </source>
</reference>
<dbReference type="InterPro" id="IPR036388">
    <property type="entry name" value="WH-like_DNA-bd_sf"/>
</dbReference>